<name>A0AAV9ZUP1_9AGAR</name>
<feature type="compositionally biased region" description="Basic and acidic residues" evidence="1">
    <location>
        <begin position="1"/>
        <end position="22"/>
    </location>
</feature>
<keyword evidence="3" id="KW-1185">Reference proteome</keyword>
<protein>
    <submittedName>
        <fullName evidence="2">Uncharacterized protein</fullName>
    </submittedName>
</protein>
<gene>
    <name evidence="2" type="ORF">R3P38DRAFT_223419</name>
</gene>
<evidence type="ECO:0000313" key="3">
    <source>
        <dbReference type="Proteomes" id="UP001362999"/>
    </source>
</evidence>
<dbReference type="AlphaFoldDB" id="A0AAV9ZUP1"/>
<feature type="compositionally biased region" description="Basic and acidic residues" evidence="1">
    <location>
        <begin position="42"/>
        <end position="96"/>
    </location>
</feature>
<proteinExistence type="predicted"/>
<dbReference type="EMBL" id="JAWWNJ010000113">
    <property type="protein sequence ID" value="KAK6992120.1"/>
    <property type="molecule type" value="Genomic_DNA"/>
</dbReference>
<reference evidence="2 3" key="1">
    <citation type="journal article" date="2024" name="J Genomics">
        <title>Draft genome sequencing and assembly of Favolaschia claudopus CIRM-BRFM 2984 isolated from oak limbs.</title>
        <authorList>
            <person name="Navarro D."/>
            <person name="Drula E."/>
            <person name="Chaduli D."/>
            <person name="Cazenave R."/>
            <person name="Ahrendt S."/>
            <person name="Wang J."/>
            <person name="Lipzen A."/>
            <person name="Daum C."/>
            <person name="Barry K."/>
            <person name="Grigoriev I.V."/>
            <person name="Favel A."/>
            <person name="Rosso M.N."/>
            <person name="Martin F."/>
        </authorList>
    </citation>
    <scope>NUCLEOTIDE SEQUENCE [LARGE SCALE GENOMIC DNA]</scope>
    <source>
        <strain evidence="2 3">CIRM-BRFM 2984</strain>
    </source>
</reference>
<feature type="region of interest" description="Disordered" evidence="1">
    <location>
        <begin position="1"/>
        <end position="96"/>
    </location>
</feature>
<accession>A0AAV9ZUP1</accession>
<evidence type="ECO:0000313" key="2">
    <source>
        <dbReference type="EMBL" id="KAK6992120.1"/>
    </source>
</evidence>
<sequence length="216" mass="24469">MHSDTHSREDLMRHPPHPDPPRPPHSRVLAPRASALILKSAHSRELTRRREAEGKERKGKEETKPYTKERKRKAVYEARKNKEGGMERRRRVVETKDKNEARMTRLLTTPTSLTASFTANASIPMETPSGIEAHGLILRAIVCAPRRFYIPQLQFRVLTPRRRLSRISNRNGFRQMDRFGGVALQGAYLGEAADALGYLGGACLNSQNFCSSLDVQ</sequence>
<dbReference type="Proteomes" id="UP001362999">
    <property type="component" value="Unassembled WGS sequence"/>
</dbReference>
<organism evidence="2 3">
    <name type="scientific">Favolaschia claudopus</name>
    <dbReference type="NCBI Taxonomy" id="2862362"/>
    <lineage>
        <taxon>Eukaryota</taxon>
        <taxon>Fungi</taxon>
        <taxon>Dikarya</taxon>
        <taxon>Basidiomycota</taxon>
        <taxon>Agaricomycotina</taxon>
        <taxon>Agaricomycetes</taxon>
        <taxon>Agaricomycetidae</taxon>
        <taxon>Agaricales</taxon>
        <taxon>Marasmiineae</taxon>
        <taxon>Mycenaceae</taxon>
        <taxon>Favolaschia</taxon>
    </lineage>
</organism>
<evidence type="ECO:0000256" key="1">
    <source>
        <dbReference type="SAM" id="MobiDB-lite"/>
    </source>
</evidence>
<comment type="caution">
    <text evidence="2">The sequence shown here is derived from an EMBL/GenBank/DDBJ whole genome shotgun (WGS) entry which is preliminary data.</text>
</comment>